<organism evidence="1 2">
    <name type="scientific">Microbulbifer okhotskensis</name>
    <dbReference type="NCBI Taxonomy" id="2926617"/>
    <lineage>
        <taxon>Bacteria</taxon>
        <taxon>Pseudomonadati</taxon>
        <taxon>Pseudomonadota</taxon>
        <taxon>Gammaproteobacteria</taxon>
        <taxon>Cellvibrionales</taxon>
        <taxon>Microbulbiferaceae</taxon>
        <taxon>Microbulbifer</taxon>
    </lineage>
</organism>
<sequence length="163" mass="18199">MSNPYTVHVTSALRKSQLLLQLPCEISLQRSALEEAALLQLWKAYQAFLAEQAAQLQLGFEPDSPQLMVDALKAQGRASADANELADLLKDSGSWLSHMLSAWTALQELSVIAKEKKQKVNLIPLHNESLGSDLTILSQEQLLQWHQALSELVRRQRALLDEC</sequence>
<proteinExistence type="predicted"/>
<evidence type="ECO:0000313" key="1">
    <source>
        <dbReference type="EMBL" id="MCO1333518.1"/>
    </source>
</evidence>
<reference evidence="1" key="1">
    <citation type="journal article" date="2022" name="Arch. Microbiol.">
        <title>Microbulbifer okhotskensis sp. nov., isolated from a deep bottom sediment of the Okhotsk Sea.</title>
        <authorList>
            <person name="Romanenko L."/>
            <person name="Kurilenko V."/>
            <person name="Otstavnykh N."/>
            <person name="Velansky P."/>
            <person name="Isaeva M."/>
            <person name="Mikhailov V."/>
        </authorList>
    </citation>
    <scope>NUCLEOTIDE SEQUENCE</scope>
    <source>
        <strain evidence="1">OS29</strain>
    </source>
</reference>
<evidence type="ECO:0000313" key="2">
    <source>
        <dbReference type="Proteomes" id="UP001139028"/>
    </source>
</evidence>
<comment type="caution">
    <text evidence="1">The sequence shown here is derived from an EMBL/GenBank/DDBJ whole genome shotgun (WGS) entry which is preliminary data.</text>
</comment>
<dbReference type="EMBL" id="JALBWM010000010">
    <property type="protein sequence ID" value="MCO1333518.1"/>
    <property type="molecule type" value="Genomic_DNA"/>
</dbReference>
<dbReference type="AlphaFoldDB" id="A0A9X2EPT0"/>
<accession>A0A9X2EPT0</accession>
<dbReference type="RefSeq" id="WP_252464872.1">
    <property type="nucleotide sequence ID" value="NZ_JALBWM010000010.1"/>
</dbReference>
<protein>
    <submittedName>
        <fullName evidence="1">Uncharacterized protein</fullName>
    </submittedName>
</protein>
<dbReference type="Pfam" id="PF20227">
    <property type="entry name" value="DUF6586"/>
    <property type="match status" value="1"/>
</dbReference>
<dbReference type="Proteomes" id="UP001139028">
    <property type="component" value="Unassembled WGS sequence"/>
</dbReference>
<keyword evidence="2" id="KW-1185">Reference proteome</keyword>
<name>A0A9X2EPT0_9GAMM</name>
<gene>
    <name evidence="1" type="ORF">MO867_04105</name>
</gene>
<dbReference type="InterPro" id="IPR046493">
    <property type="entry name" value="DUF6586"/>
</dbReference>